<dbReference type="PANTHER" id="PTHR40606">
    <property type="match status" value="1"/>
</dbReference>
<dbReference type="InterPro" id="IPR010879">
    <property type="entry name" value="DUF1508"/>
</dbReference>
<dbReference type="Pfam" id="PF07411">
    <property type="entry name" value="DUF1508"/>
    <property type="match status" value="1"/>
</dbReference>
<protein>
    <submittedName>
        <fullName evidence="2">DUF1508 domain-containing protein</fullName>
    </submittedName>
</protein>
<proteinExistence type="predicted"/>
<dbReference type="OrthoDB" id="9802792at2"/>
<dbReference type="Proteomes" id="UP000249340">
    <property type="component" value="Chromosome"/>
</dbReference>
<dbReference type="PANTHER" id="PTHR40606:SF1">
    <property type="entry name" value="UPF0339 PROTEIN YEGP"/>
    <property type="match status" value="1"/>
</dbReference>
<dbReference type="SUPFAM" id="SSF160113">
    <property type="entry name" value="YegP-like"/>
    <property type="match status" value="1"/>
</dbReference>
<evidence type="ECO:0000313" key="2">
    <source>
        <dbReference type="EMBL" id="AXI79606.1"/>
    </source>
</evidence>
<dbReference type="InterPro" id="IPR036913">
    <property type="entry name" value="YegP-like_sf"/>
</dbReference>
<gene>
    <name evidence="2" type="ORF">C7M71_021550</name>
</gene>
<dbReference type="Gene3D" id="2.30.29.80">
    <property type="match status" value="1"/>
</dbReference>
<name>A0A345T0V1_9ACTN</name>
<reference evidence="3" key="1">
    <citation type="submission" date="2018-07" db="EMBL/GenBank/DDBJ databases">
        <title>Streptacidiphilus bronchialis DSM 106435 chromosome.</title>
        <authorList>
            <person name="Batra D."/>
            <person name="Gulvik C.A."/>
        </authorList>
    </citation>
    <scope>NUCLEOTIDE SEQUENCE [LARGE SCALE GENOMIC DNA]</scope>
    <source>
        <strain evidence="3">DSM 106435</strain>
    </source>
</reference>
<accession>A0A345T0V1</accession>
<dbReference type="EMBL" id="CP031264">
    <property type="protein sequence ID" value="AXI79606.1"/>
    <property type="molecule type" value="Genomic_DNA"/>
</dbReference>
<evidence type="ECO:0000259" key="1">
    <source>
        <dbReference type="Pfam" id="PF07411"/>
    </source>
</evidence>
<dbReference type="KEGG" id="stri:C7M71_021550"/>
<evidence type="ECO:0000313" key="3">
    <source>
        <dbReference type="Proteomes" id="UP000249340"/>
    </source>
</evidence>
<dbReference type="RefSeq" id="WP_111493513.1">
    <property type="nucleotide sequence ID" value="NZ_CP031264.1"/>
</dbReference>
<sequence length="63" mass="6861">MAGKFEIYTDDSGSHRFRLKASNGQVLIVGDAYDTRDQCLKGIEAVRKLAPYAEIKDVAAADA</sequence>
<dbReference type="AlphaFoldDB" id="A0A345T0V1"/>
<keyword evidence="3" id="KW-1185">Reference proteome</keyword>
<feature type="domain" description="DUF1508" evidence="1">
    <location>
        <begin position="10"/>
        <end position="57"/>
    </location>
</feature>
<organism evidence="2 3">
    <name type="scientific">Peterkaempfera bronchialis</name>
    <dbReference type="NCBI Taxonomy" id="2126346"/>
    <lineage>
        <taxon>Bacteria</taxon>
        <taxon>Bacillati</taxon>
        <taxon>Actinomycetota</taxon>
        <taxon>Actinomycetes</taxon>
        <taxon>Kitasatosporales</taxon>
        <taxon>Streptomycetaceae</taxon>
        <taxon>Peterkaempfera</taxon>
    </lineage>
</organism>
<dbReference type="InterPro" id="IPR051141">
    <property type="entry name" value="UPF0339_domain"/>
</dbReference>